<dbReference type="InterPro" id="IPR056546">
    <property type="entry name" value="MreB_MamK-like"/>
</dbReference>
<dbReference type="Gene3D" id="3.30.420.40">
    <property type="match status" value="2"/>
</dbReference>
<comment type="caution">
    <text evidence="5">The sequence shown here is derived from an EMBL/GenBank/DDBJ whole genome shotgun (WGS) entry which is preliminary data.</text>
</comment>
<dbReference type="AlphaFoldDB" id="A0A927F5W5"/>
<dbReference type="GO" id="GO:0005737">
    <property type="term" value="C:cytoplasm"/>
    <property type="evidence" value="ECO:0007669"/>
    <property type="project" value="UniProtKB-SubCell"/>
</dbReference>
<keyword evidence="2" id="KW-0963">Cytoplasm</keyword>
<evidence type="ECO:0000256" key="3">
    <source>
        <dbReference type="ARBA" id="ARBA00022741"/>
    </source>
</evidence>
<keyword evidence="6" id="KW-1185">Reference proteome</keyword>
<sequence length="372" mass="39756">MSITTSKTAPKKTKAKETEQELLLVGLDLGTNTTCVQVAKPTTGKVVASELIPSIVGYTTEGILPGIIPGDATALYGQLALKYKLHLNLIQPLRDGIIADMDAARDFLVHLKETAGISPDAEVRAVIGMPANADSEALENTRLAVTGIFDKVILIPEPFLAALGSRDDSQLVKADYVDPVCNSLFVDIGAGSTDVCLIQGYYPSAEDQISFAFAGDAVDEAIQASLLNKYPDSQISIAKCREIKEKHSFVQGATQHATHPVMISGKIKQLEVSDAVGTACDTLLKKIYDAVRNLIIKADPDSIPDLLQNIIITGGGSMIKGLDAALQKLLTEEGFEGCKVTSVGEDYKVRVATGAITAAFQAKERQWQTLLR</sequence>
<comment type="subcellular location">
    <subcellularLocation>
        <location evidence="1">Cytoplasm</location>
    </subcellularLocation>
</comment>
<gene>
    <name evidence="5" type="ORF">IEN85_02990</name>
</gene>
<dbReference type="Pfam" id="PF06723">
    <property type="entry name" value="MreB_Mbl"/>
    <property type="match status" value="1"/>
</dbReference>
<dbReference type="InterPro" id="IPR004000">
    <property type="entry name" value="Actin"/>
</dbReference>
<dbReference type="SMART" id="SM00268">
    <property type="entry name" value="ACTIN"/>
    <property type="match status" value="1"/>
</dbReference>
<dbReference type="PANTHER" id="PTHR42749:SF1">
    <property type="entry name" value="CELL SHAPE-DETERMINING PROTEIN MREB"/>
    <property type="match status" value="1"/>
</dbReference>
<dbReference type="GO" id="GO:0005524">
    <property type="term" value="F:ATP binding"/>
    <property type="evidence" value="ECO:0007669"/>
    <property type="project" value="UniProtKB-KW"/>
</dbReference>
<organism evidence="5 6">
    <name type="scientific">Pelagicoccus enzymogenes</name>
    <dbReference type="NCBI Taxonomy" id="2773457"/>
    <lineage>
        <taxon>Bacteria</taxon>
        <taxon>Pseudomonadati</taxon>
        <taxon>Verrucomicrobiota</taxon>
        <taxon>Opitutia</taxon>
        <taxon>Puniceicoccales</taxon>
        <taxon>Pelagicoccaceae</taxon>
        <taxon>Pelagicoccus</taxon>
    </lineage>
</organism>
<dbReference type="PANTHER" id="PTHR42749">
    <property type="entry name" value="CELL SHAPE-DETERMINING PROTEIN MREB"/>
    <property type="match status" value="1"/>
</dbReference>
<evidence type="ECO:0000256" key="4">
    <source>
        <dbReference type="ARBA" id="ARBA00022840"/>
    </source>
</evidence>
<dbReference type="SUPFAM" id="SSF53067">
    <property type="entry name" value="Actin-like ATPase domain"/>
    <property type="match status" value="2"/>
</dbReference>
<protein>
    <submittedName>
        <fullName evidence="5">Rod shape-determining protein</fullName>
    </submittedName>
</protein>
<dbReference type="EMBL" id="JACYFG010000006">
    <property type="protein sequence ID" value="MBD5778444.1"/>
    <property type="molecule type" value="Genomic_DNA"/>
</dbReference>
<evidence type="ECO:0000313" key="5">
    <source>
        <dbReference type="EMBL" id="MBD5778444.1"/>
    </source>
</evidence>
<accession>A0A927F5W5</accession>
<evidence type="ECO:0000256" key="2">
    <source>
        <dbReference type="ARBA" id="ARBA00022490"/>
    </source>
</evidence>
<dbReference type="PRINTS" id="PR00301">
    <property type="entry name" value="HEATSHOCK70"/>
</dbReference>
<dbReference type="Proteomes" id="UP000622317">
    <property type="component" value="Unassembled WGS sequence"/>
</dbReference>
<evidence type="ECO:0000313" key="6">
    <source>
        <dbReference type="Proteomes" id="UP000622317"/>
    </source>
</evidence>
<proteinExistence type="predicted"/>
<dbReference type="InterPro" id="IPR043129">
    <property type="entry name" value="ATPase_NBD"/>
</dbReference>
<keyword evidence="3" id="KW-0547">Nucleotide-binding</keyword>
<keyword evidence="4" id="KW-0067">ATP-binding</keyword>
<reference evidence="5" key="1">
    <citation type="submission" date="2020-09" db="EMBL/GenBank/DDBJ databases">
        <title>Pelagicoccus enzymogenes sp. nov. with an EPS production, isolated from marine sediment.</title>
        <authorList>
            <person name="Feng X."/>
        </authorList>
    </citation>
    <scope>NUCLEOTIDE SEQUENCE</scope>
    <source>
        <strain evidence="5">NFK12</strain>
    </source>
</reference>
<dbReference type="RefSeq" id="WP_191615585.1">
    <property type="nucleotide sequence ID" value="NZ_JACYFG010000006.1"/>
</dbReference>
<evidence type="ECO:0000256" key="1">
    <source>
        <dbReference type="ARBA" id="ARBA00004496"/>
    </source>
</evidence>
<name>A0A927F5W5_9BACT</name>